<name>A0A5D6W662_9FIRM</name>
<feature type="chain" id="PRO_5023071789" evidence="1">
    <location>
        <begin position="26"/>
        <end position="127"/>
    </location>
</feature>
<comment type="caution">
    <text evidence="2">The sequence shown here is derived from an EMBL/GenBank/DDBJ whole genome shotgun (WGS) entry which is preliminary data.</text>
</comment>
<organism evidence="2 3">
    <name type="scientific">Selenomonas ruminis</name>
    <dbReference type="NCBI Taxonomy" id="2593411"/>
    <lineage>
        <taxon>Bacteria</taxon>
        <taxon>Bacillati</taxon>
        <taxon>Bacillota</taxon>
        <taxon>Negativicutes</taxon>
        <taxon>Selenomonadales</taxon>
        <taxon>Selenomonadaceae</taxon>
        <taxon>Selenomonas</taxon>
    </lineage>
</organism>
<evidence type="ECO:0000313" key="3">
    <source>
        <dbReference type="Proteomes" id="UP000323646"/>
    </source>
</evidence>
<feature type="signal peptide" evidence="1">
    <location>
        <begin position="1"/>
        <end position="25"/>
    </location>
</feature>
<keyword evidence="3" id="KW-1185">Reference proteome</keyword>
<evidence type="ECO:0000256" key="1">
    <source>
        <dbReference type="SAM" id="SignalP"/>
    </source>
</evidence>
<evidence type="ECO:0000313" key="2">
    <source>
        <dbReference type="EMBL" id="TYZ23941.1"/>
    </source>
</evidence>
<dbReference type="RefSeq" id="WP_149170869.1">
    <property type="nucleotide sequence ID" value="NZ_VTOY01000002.1"/>
</dbReference>
<proteinExistence type="predicted"/>
<protein>
    <submittedName>
        <fullName evidence="2">Uncharacterized protein</fullName>
    </submittedName>
</protein>
<sequence length="127" mass="14278">MKKISSVIAGMLLMLCTICISPVYATDYYMGQYSNGNHAWLMSDSIKIGNYRNFEVTIKSVRNNEVRNYIHYVFSGGVGPNGYIETFSSSDGRSGEINASGLDQWSPVEHNIYNHYQTVWSAHITGH</sequence>
<dbReference type="OrthoDB" id="1665575at2"/>
<gene>
    <name evidence="2" type="ORF">FZ040_04250</name>
</gene>
<keyword evidence="1" id="KW-0732">Signal</keyword>
<reference evidence="2 3" key="1">
    <citation type="submission" date="2019-08" db="EMBL/GenBank/DDBJ databases">
        <title>Selenomonas sp. mPRGC5 and Selenomonas sp. mPRGC8 isolated from ruminal fluid of dairy goat (Capra hircus).</title>
        <authorList>
            <person name="Poothong S."/>
            <person name="Nuengjamnong C."/>
            <person name="Tanasupawat S."/>
        </authorList>
    </citation>
    <scope>NUCLEOTIDE SEQUENCE [LARGE SCALE GENOMIC DNA]</scope>
    <source>
        <strain evidence="3">mPRGC5</strain>
    </source>
</reference>
<dbReference type="Proteomes" id="UP000323646">
    <property type="component" value="Unassembled WGS sequence"/>
</dbReference>
<accession>A0A5D6W662</accession>
<dbReference type="AlphaFoldDB" id="A0A5D6W662"/>
<dbReference type="EMBL" id="VTOY01000002">
    <property type="protein sequence ID" value="TYZ23941.1"/>
    <property type="molecule type" value="Genomic_DNA"/>
</dbReference>